<dbReference type="Pfam" id="PF00072">
    <property type="entry name" value="Response_reg"/>
    <property type="match status" value="1"/>
</dbReference>
<dbReference type="PROSITE" id="PS00622">
    <property type="entry name" value="HTH_LUXR_1"/>
    <property type="match status" value="1"/>
</dbReference>
<dbReference type="PANTHER" id="PTHR44688:SF16">
    <property type="entry name" value="DNA-BINDING TRANSCRIPTIONAL ACTIVATOR DEVR_DOSR"/>
    <property type="match status" value="1"/>
</dbReference>
<name>A0ABR9ACU9_9PSED</name>
<dbReference type="EMBL" id="JACYNP010000011">
    <property type="protein sequence ID" value="MBD8123632.1"/>
    <property type="molecule type" value="Genomic_DNA"/>
</dbReference>
<gene>
    <name evidence="7" type="ORF">IFT62_20705</name>
</gene>
<dbReference type="SUPFAM" id="SSF46894">
    <property type="entry name" value="C-terminal effector domain of the bipartite response regulators"/>
    <property type="match status" value="1"/>
</dbReference>
<dbReference type="InterPro" id="IPR011006">
    <property type="entry name" value="CheY-like_superfamily"/>
</dbReference>
<dbReference type="PRINTS" id="PR00038">
    <property type="entry name" value="HTHLUXR"/>
</dbReference>
<keyword evidence="2" id="KW-0238">DNA-binding</keyword>
<dbReference type="CDD" id="cd06170">
    <property type="entry name" value="LuxR_C_like"/>
    <property type="match status" value="1"/>
</dbReference>
<evidence type="ECO:0000256" key="3">
    <source>
        <dbReference type="ARBA" id="ARBA00023163"/>
    </source>
</evidence>
<evidence type="ECO:0000259" key="5">
    <source>
        <dbReference type="PROSITE" id="PS50043"/>
    </source>
</evidence>
<dbReference type="PROSITE" id="PS50110">
    <property type="entry name" value="RESPONSE_REGULATORY"/>
    <property type="match status" value="1"/>
</dbReference>
<dbReference type="Proteomes" id="UP000625247">
    <property type="component" value="Unassembled WGS sequence"/>
</dbReference>
<dbReference type="Gene3D" id="3.40.50.2300">
    <property type="match status" value="1"/>
</dbReference>
<protein>
    <submittedName>
        <fullName evidence="7">Response regulator transcription factor</fullName>
    </submittedName>
</protein>
<evidence type="ECO:0000313" key="8">
    <source>
        <dbReference type="Proteomes" id="UP000625247"/>
    </source>
</evidence>
<evidence type="ECO:0000313" key="7">
    <source>
        <dbReference type="EMBL" id="MBD8123632.1"/>
    </source>
</evidence>
<dbReference type="InterPro" id="IPR001789">
    <property type="entry name" value="Sig_transdc_resp-reg_receiver"/>
</dbReference>
<dbReference type="SMART" id="SM00421">
    <property type="entry name" value="HTH_LUXR"/>
    <property type="match status" value="1"/>
</dbReference>
<sequence>MSISILETFTTLPPPTVLVVDDDKVLRQAISSLLRSVGHSVEGFENPMAMLAHPATKSAACVILDIRLQGYNGLDVHLRMSESGIDVPAVFITGHGDIPMSVRAMKAGAVDFLPKPFKHEDLLNAVDRALELHQEGFEKRRHFSCLQARLSTLTPRENQVMVGVITGLLNKQIAWNLGISEITVKMHRASVMRKMSVVRVADLVRAGEILGLSNGLHLT</sequence>
<evidence type="ECO:0000256" key="4">
    <source>
        <dbReference type="PROSITE-ProRule" id="PRU00169"/>
    </source>
</evidence>
<evidence type="ECO:0000256" key="2">
    <source>
        <dbReference type="ARBA" id="ARBA00023125"/>
    </source>
</evidence>
<feature type="modified residue" description="4-aspartylphosphate" evidence="4">
    <location>
        <position position="65"/>
    </location>
</feature>
<feature type="domain" description="Response regulatory" evidence="6">
    <location>
        <begin position="16"/>
        <end position="130"/>
    </location>
</feature>
<dbReference type="SMART" id="SM00448">
    <property type="entry name" value="REC"/>
    <property type="match status" value="1"/>
</dbReference>
<feature type="domain" description="HTH luxR-type" evidence="5">
    <location>
        <begin position="146"/>
        <end position="211"/>
    </location>
</feature>
<dbReference type="InterPro" id="IPR036388">
    <property type="entry name" value="WH-like_DNA-bd_sf"/>
</dbReference>
<dbReference type="RefSeq" id="WP_191945510.1">
    <property type="nucleotide sequence ID" value="NZ_JACYNP010000011.1"/>
</dbReference>
<dbReference type="PROSITE" id="PS50043">
    <property type="entry name" value="HTH_LUXR_2"/>
    <property type="match status" value="1"/>
</dbReference>
<evidence type="ECO:0000259" key="6">
    <source>
        <dbReference type="PROSITE" id="PS50110"/>
    </source>
</evidence>
<evidence type="ECO:0000256" key="1">
    <source>
        <dbReference type="ARBA" id="ARBA00023015"/>
    </source>
</evidence>
<keyword evidence="4" id="KW-0597">Phosphoprotein</keyword>
<dbReference type="Gene3D" id="1.10.10.10">
    <property type="entry name" value="Winged helix-like DNA-binding domain superfamily/Winged helix DNA-binding domain"/>
    <property type="match status" value="1"/>
</dbReference>
<comment type="caution">
    <text evidence="7">The sequence shown here is derived from an EMBL/GenBank/DDBJ whole genome shotgun (WGS) entry which is preliminary data.</text>
</comment>
<dbReference type="PANTHER" id="PTHR44688">
    <property type="entry name" value="DNA-BINDING TRANSCRIPTIONAL ACTIVATOR DEVR_DOSR"/>
    <property type="match status" value="1"/>
</dbReference>
<organism evidence="7 8">
    <name type="scientific">Pseudomonas lutea</name>
    <dbReference type="NCBI Taxonomy" id="243924"/>
    <lineage>
        <taxon>Bacteria</taxon>
        <taxon>Pseudomonadati</taxon>
        <taxon>Pseudomonadota</taxon>
        <taxon>Gammaproteobacteria</taxon>
        <taxon>Pseudomonadales</taxon>
        <taxon>Pseudomonadaceae</taxon>
        <taxon>Pseudomonas</taxon>
    </lineage>
</organism>
<dbReference type="InterPro" id="IPR000792">
    <property type="entry name" value="Tscrpt_reg_LuxR_C"/>
</dbReference>
<dbReference type="InterPro" id="IPR016032">
    <property type="entry name" value="Sig_transdc_resp-reg_C-effctor"/>
</dbReference>
<keyword evidence="8" id="KW-1185">Reference proteome</keyword>
<accession>A0ABR9ACU9</accession>
<dbReference type="Pfam" id="PF00196">
    <property type="entry name" value="GerE"/>
    <property type="match status" value="1"/>
</dbReference>
<keyword evidence="1" id="KW-0805">Transcription regulation</keyword>
<keyword evidence="3" id="KW-0804">Transcription</keyword>
<reference evidence="7 8" key="1">
    <citation type="journal article" date="2020" name="FEMS Microbiol. Ecol.">
        <title>Temporal dynamics of bacterial communities during seed development and maturation.</title>
        <authorList>
            <person name="Chesneau G."/>
            <person name="Torres-Cortes G."/>
            <person name="Briand M."/>
            <person name="Darrasse A."/>
            <person name="Preveaux A."/>
            <person name="Marais C."/>
            <person name="Jacques M.A."/>
            <person name="Shade A."/>
            <person name="Barret M."/>
        </authorList>
    </citation>
    <scope>NUCLEOTIDE SEQUENCE [LARGE SCALE GENOMIC DNA]</scope>
    <source>
        <strain evidence="7 8">CFBP13723</strain>
    </source>
</reference>
<dbReference type="SUPFAM" id="SSF52172">
    <property type="entry name" value="CheY-like"/>
    <property type="match status" value="1"/>
</dbReference>
<proteinExistence type="predicted"/>